<sequence>MDSQAPLMKIPLEILLLITSYLPTTALGSLRRTCKHIEMSLFKTFSKEFFTKKQFMLSEESLQALIDISNHPRLSHCLNHVIIGLDNYDNGRTAISEPEGASAYRAGLANQFTLLSTGQHRDMLTQAFQNLPNLQTVGLRDFNSRTRFRDDCEWTSYGATTIFRETGIRLVGNRMLATEEHIRFASQAFCTILYALGQSGAAPQAFEVLLRQRRSGLHDYAFNVPKYFEHSVEPVLSNLRTLLLALNLSIEPIFSPVRSDDSITDNERPDYLLKQFLCHTPNLNHLRLNFQSAHPSHAEQFIAWLSRPVAQADSLDTSPGSPLPGVVNPIALSQLRRLDLGIVRLSPWTLLAAIHKFKSTLRALGLWKITFNPEDQQRLYERKANVWAEFFAQLSNLDYVAIGYLAQMLLNQIYVIKFKSTANQSGEMSSVKEFSGYDMRQFPDNVVSDIVVVWPQIISDHEDESMSEVHDDESGTDDDIEA</sequence>
<feature type="domain" description="F-box" evidence="2">
    <location>
        <begin position="4"/>
        <end position="53"/>
    </location>
</feature>
<keyword evidence="4" id="KW-1185">Reference proteome</keyword>
<dbReference type="EMBL" id="KV748597">
    <property type="protein sequence ID" value="OCL14246.1"/>
    <property type="molecule type" value="Genomic_DNA"/>
</dbReference>
<dbReference type="Pfam" id="PF12937">
    <property type="entry name" value="F-box-like"/>
    <property type="match status" value="1"/>
</dbReference>
<protein>
    <recommendedName>
        <fullName evidence="2">F-box domain-containing protein</fullName>
    </recommendedName>
</protein>
<reference evidence="3 4" key="1">
    <citation type="journal article" date="2016" name="Nat. Commun.">
        <title>Ectomycorrhizal ecology is imprinted in the genome of the dominant symbiotic fungus Cenococcum geophilum.</title>
        <authorList>
            <consortium name="DOE Joint Genome Institute"/>
            <person name="Peter M."/>
            <person name="Kohler A."/>
            <person name="Ohm R.A."/>
            <person name="Kuo A."/>
            <person name="Krutzmann J."/>
            <person name="Morin E."/>
            <person name="Arend M."/>
            <person name="Barry K.W."/>
            <person name="Binder M."/>
            <person name="Choi C."/>
            <person name="Clum A."/>
            <person name="Copeland A."/>
            <person name="Grisel N."/>
            <person name="Haridas S."/>
            <person name="Kipfer T."/>
            <person name="LaButti K."/>
            <person name="Lindquist E."/>
            <person name="Lipzen A."/>
            <person name="Maire R."/>
            <person name="Meier B."/>
            <person name="Mihaltcheva S."/>
            <person name="Molinier V."/>
            <person name="Murat C."/>
            <person name="Poggeler S."/>
            <person name="Quandt C.A."/>
            <person name="Sperisen C."/>
            <person name="Tritt A."/>
            <person name="Tisserant E."/>
            <person name="Crous P.W."/>
            <person name="Henrissat B."/>
            <person name="Nehls U."/>
            <person name="Egli S."/>
            <person name="Spatafora J.W."/>
            <person name="Grigoriev I.V."/>
            <person name="Martin F.M."/>
        </authorList>
    </citation>
    <scope>NUCLEOTIDE SEQUENCE [LARGE SCALE GENOMIC DNA]</scope>
    <source>
        <strain evidence="3 4">CBS 207.34</strain>
    </source>
</reference>
<organism evidence="3 4">
    <name type="scientific">Glonium stellatum</name>
    <dbReference type="NCBI Taxonomy" id="574774"/>
    <lineage>
        <taxon>Eukaryota</taxon>
        <taxon>Fungi</taxon>
        <taxon>Dikarya</taxon>
        <taxon>Ascomycota</taxon>
        <taxon>Pezizomycotina</taxon>
        <taxon>Dothideomycetes</taxon>
        <taxon>Pleosporomycetidae</taxon>
        <taxon>Gloniales</taxon>
        <taxon>Gloniaceae</taxon>
        <taxon>Glonium</taxon>
    </lineage>
</organism>
<dbReference type="PROSITE" id="PS50181">
    <property type="entry name" value="FBOX"/>
    <property type="match status" value="1"/>
</dbReference>
<name>A0A8E2FCR6_9PEZI</name>
<feature type="region of interest" description="Disordered" evidence="1">
    <location>
        <begin position="462"/>
        <end position="482"/>
    </location>
</feature>
<accession>A0A8E2FCR6</accession>
<gene>
    <name evidence="3" type="ORF">AOQ84DRAFT_435807</name>
</gene>
<dbReference type="Proteomes" id="UP000250140">
    <property type="component" value="Unassembled WGS sequence"/>
</dbReference>
<proteinExistence type="predicted"/>
<evidence type="ECO:0000313" key="4">
    <source>
        <dbReference type="Proteomes" id="UP000250140"/>
    </source>
</evidence>
<dbReference type="SUPFAM" id="SSF81383">
    <property type="entry name" value="F-box domain"/>
    <property type="match status" value="1"/>
</dbReference>
<evidence type="ECO:0000259" key="2">
    <source>
        <dbReference type="PROSITE" id="PS50181"/>
    </source>
</evidence>
<dbReference type="InterPro" id="IPR036047">
    <property type="entry name" value="F-box-like_dom_sf"/>
</dbReference>
<dbReference type="InterPro" id="IPR001810">
    <property type="entry name" value="F-box_dom"/>
</dbReference>
<evidence type="ECO:0000313" key="3">
    <source>
        <dbReference type="EMBL" id="OCL14246.1"/>
    </source>
</evidence>
<evidence type="ECO:0000256" key="1">
    <source>
        <dbReference type="SAM" id="MobiDB-lite"/>
    </source>
</evidence>
<dbReference type="OrthoDB" id="5279008at2759"/>
<dbReference type="AlphaFoldDB" id="A0A8E2FCR6"/>